<dbReference type="GO" id="GO:0006284">
    <property type="term" value="P:base-excision repair"/>
    <property type="evidence" value="ECO:0007669"/>
    <property type="project" value="TreeGrafter"/>
</dbReference>
<dbReference type="GO" id="GO:0008081">
    <property type="term" value="F:phosphoric diester hydrolase activity"/>
    <property type="evidence" value="ECO:0007669"/>
    <property type="project" value="TreeGrafter"/>
</dbReference>
<feature type="binding site" evidence="8">
    <location>
        <position position="68"/>
    </location>
    <ligand>
        <name>Mg(2+)</name>
        <dbReference type="ChEBI" id="CHEBI:18420"/>
        <label>1</label>
    </ligand>
</feature>
<dbReference type="InterPro" id="IPR004808">
    <property type="entry name" value="AP_endonuc_1"/>
</dbReference>
<dbReference type="CDD" id="cd09076">
    <property type="entry name" value="L1-EN"/>
    <property type="match status" value="1"/>
</dbReference>
<dbReference type="OrthoDB" id="8920715at2759"/>
<gene>
    <name evidence="11" type="ORF">HOLleu_07604</name>
</gene>
<keyword evidence="8" id="KW-0464">Manganese</keyword>
<feature type="active site" description="Proton donor/acceptor" evidence="7">
    <location>
        <position position="68"/>
    </location>
</feature>
<dbReference type="Proteomes" id="UP001152320">
    <property type="component" value="Chromosome 3"/>
</dbReference>
<accession>A0A9Q1HG82</accession>
<feature type="active site" evidence="7">
    <location>
        <position position="38"/>
    </location>
</feature>
<protein>
    <recommendedName>
        <fullName evidence="3">exodeoxyribonuclease III</fullName>
        <ecNumber evidence="3">3.1.11.2</ecNumber>
    </recommendedName>
</protein>
<evidence type="ECO:0000313" key="11">
    <source>
        <dbReference type="EMBL" id="KAJ8044760.1"/>
    </source>
</evidence>
<dbReference type="GO" id="GO:0003906">
    <property type="term" value="F:DNA-(apurinic or apyrimidinic site) endonuclease activity"/>
    <property type="evidence" value="ECO:0007669"/>
    <property type="project" value="TreeGrafter"/>
</dbReference>
<dbReference type="SUPFAM" id="SSF56219">
    <property type="entry name" value="DNase I-like"/>
    <property type="match status" value="1"/>
</dbReference>
<feature type="site" description="Transition state stabilizer" evidence="9">
    <location>
        <position position="70"/>
    </location>
</feature>
<dbReference type="GO" id="GO:0008311">
    <property type="term" value="F:double-stranded DNA 3'-5' DNA exonuclease activity"/>
    <property type="evidence" value="ECO:0007669"/>
    <property type="project" value="UniProtKB-EC"/>
</dbReference>
<dbReference type="GO" id="GO:0046872">
    <property type="term" value="F:metal ion binding"/>
    <property type="evidence" value="ECO:0007669"/>
    <property type="project" value="UniProtKB-KW"/>
</dbReference>
<dbReference type="EC" id="3.1.11.2" evidence="3"/>
<dbReference type="AlphaFoldDB" id="A0A9Q1HG82"/>
<dbReference type="PANTHER" id="PTHR22748:SF4">
    <property type="entry name" value="DNA-(APURINIC OR APYRIMIDINIC SITE) ENDONUCLEASE 2"/>
    <property type="match status" value="1"/>
</dbReference>
<proteinExistence type="inferred from homology"/>
<keyword evidence="12" id="KW-1185">Reference proteome</keyword>
<comment type="similarity">
    <text evidence="2">Belongs to the DNA repair enzymes AP/ExoA family.</text>
</comment>
<evidence type="ECO:0000256" key="1">
    <source>
        <dbReference type="ARBA" id="ARBA00000493"/>
    </source>
</evidence>
<evidence type="ECO:0000313" key="12">
    <source>
        <dbReference type="Proteomes" id="UP001152320"/>
    </source>
</evidence>
<keyword evidence="5" id="KW-0378">Hydrolase</keyword>
<evidence type="ECO:0000256" key="6">
    <source>
        <dbReference type="ARBA" id="ARBA00022842"/>
    </source>
</evidence>
<dbReference type="PANTHER" id="PTHR22748">
    <property type="entry name" value="AP ENDONUCLEASE"/>
    <property type="match status" value="1"/>
</dbReference>
<comment type="cofactor">
    <cofactor evidence="8">
        <name>Mg(2+)</name>
        <dbReference type="ChEBI" id="CHEBI:18420"/>
    </cofactor>
    <cofactor evidence="8">
        <name>Mn(2+)</name>
        <dbReference type="ChEBI" id="CHEBI:29035"/>
    </cofactor>
    <text evidence="8">Probably binds two magnesium or manganese ions per subunit.</text>
</comment>
<dbReference type="GO" id="GO:0005634">
    <property type="term" value="C:nucleus"/>
    <property type="evidence" value="ECO:0007669"/>
    <property type="project" value="TreeGrafter"/>
</dbReference>
<comment type="caution">
    <text evidence="11">The sequence shown here is derived from an EMBL/GenBank/DDBJ whole genome shotgun (WGS) entry which is preliminary data.</text>
</comment>
<comment type="catalytic activity">
    <reaction evidence="1">
        <text>Exonucleolytic cleavage in the 3'- to 5'-direction to yield nucleoside 5'-phosphates.</text>
        <dbReference type="EC" id="3.1.11.2"/>
    </reaction>
</comment>
<evidence type="ECO:0000256" key="8">
    <source>
        <dbReference type="PIRSR" id="PIRSR604808-2"/>
    </source>
</evidence>
<evidence type="ECO:0000256" key="7">
    <source>
        <dbReference type="PIRSR" id="PIRSR604808-1"/>
    </source>
</evidence>
<feature type="site" description="Interaction with DNA substrate" evidence="9">
    <location>
        <position position="156"/>
    </location>
</feature>
<feature type="site" description="Important for catalytic activity" evidence="9">
    <location>
        <position position="131"/>
    </location>
</feature>
<dbReference type="EMBL" id="JAIZAY010000003">
    <property type="protein sequence ID" value="KAJ8044760.1"/>
    <property type="molecule type" value="Genomic_DNA"/>
</dbReference>
<feature type="binding site" evidence="8">
    <location>
        <position position="156"/>
    </location>
    <ligand>
        <name>Mg(2+)</name>
        <dbReference type="ChEBI" id="CHEBI:18420"/>
        <label>1</label>
    </ligand>
</feature>
<reference evidence="11" key="1">
    <citation type="submission" date="2021-10" db="EMBL/GenBank/DDBJ databases">
        <title>Tropical sea cucumber genome reveals ecological adaptation and Cuvierian tubules defense mechanism.</title>
        <authorList>
            <person name="Chen T."/>
        </authorList>
    </citation>
    <scope>NUCLEOTIDE SEQUENCE</scope>
    <source>
        <strain evidence="11">Nanhai2018</strain>
        <tissue evidence="11">Muscle</tissue>
    </source>
</reference>
<keyword evidence="4 8" id="KW-0479">Metal-binding</keyword>
<dbReference type="InterPro" id="IPR036691">
    <property type="entry name" value="Endo/exonu/phosph_ase_sf"/>
</dbReference>
<evidence type="ECO:0000256" key="3">
    <source>
        <dbReference type="ARBA" id="ARBA00012115"/>
    </source>
</evidence>
<feature type="active site" description="Proton acceptor" evidence="7">
    <location>
        <position position="156"/>
    </location>
</feature>
<organism evidence="11 12">
    <name type="scientific">Holothuria leucospilota</name>
    <name type="common">Black long sea cucumber</name>
    <name type="synonym">Mertensiothuria leucospilota</name>
    <dbReference type="NCBI Taxonomy" id="206669"/>
    <lineage>
        <taxon>Eukaryota</taxon>
        <taxon>Metazoa</taxon>
        <taxon>Echinodermata</taxon>
        <taxon>Eleutherozoa</taxon>
        <taxon>Echinozoa</taxon>
        <taxon>Holothuroidea</taxon>
        <taxon>Aspidochirotacea</taxon>
        <taxon>Aspidochirotida</taxon>
        <taxon>Holothuriidae</taxon>
        <taxon>Holothuria</taxon>
    </lineage>
</organism>
<sequence>MNKNFDFKVNKTKCSKHGNYIAIDVDISQYSITLIVIYGPNTDRPSFFHEIQEVAEDFNTVHCIIVGDWNVALNPDLDTMNYLHVNNPRAREAVIQLMNELNLFDVWRVFHPTDVRFTWRQKSPLKQSRLDYLLASSGLLNTVLSTDISPGYRSDHSMISTSFKLCCVSLGRGYWKFNNSLLKDEIYVKLIKKVIDDTIEDYGCLPYNRENISNIHRQNIIFTISDQLFFETLLINIRGKSISYSSSIKKEKHNRERFLLGEIQHLENKYAEDSNMRDRIDTLKQELEAIREEKLKGNMIRSRVQWIDEGEKPSKFFLNLEKRNSANKLLSHVTNDENDDIYDQHAITEEVYNFYKE</sequence>
<dbReference type="Gene3D" id="3.60.10.10">
    <property type="entry name" value="Endonuclease/exonuclease/phosphatase"/>
    <property type="match status" value="1"/>
</dbReference>
<keyword evidence="6 8" id="KW-0460">Magnesium</keyword>
<name>A0A9Q1HG82_HOLLE</name>
<evidence type="ECO:0000256" key="4">
    <source>
        <dbReference type="ARBA" id="ARBA00022723"/>
    </source>
</evidence>
<dbReference type="Pfam" id="PF14529">
    <property type="entry name" value="Exo_endo_phos_2"/>
    <property type="match status" value="1"/>
</dbReference>
<evidence type="ECO:0000259" key="10">
    <source>
        <dbReference type="Pfam" id="PF14529"/>
    </source>
</evidence>
<evidence type="ECO:0000256" key="9">
    <source>
        <dbReference type="PIRSR" id="PIRSR604808-3"/>
    </source>
</evidence>
<evidence type="ECO:0000256" key="2">
    <source>
        <dbReference type="ARBA" id="ARBA00007092"/>
    </source>
</evidence>
<evidence type="ECO:0000256" key="5">
    <source>
        <dbReference type="ARBA" id="ARBA00022801"/>
    </source>
</evidence>
<feature type="binding site" evidence="8">
    <location>
        <position position="70"/>
    </location>
    <ligand>
        <name>Mg(2+)</name>
        <dbReference type="ChEBI" id="CHEBI:18420"/>
        <label>1</label>
    </ligand>
</feature>
<dbReference type="InterPro" id="IPR005135">
    <property type="entry name" value="Endo/exonuclease/phosphatase"/>
</dbReference>
<feature type="domain" description="Endonuclease/exonuclease/phosphatase" evidence="10">
    <location>
        <begin position="33"/>
        <end position="159"/>
    </location>
</feature>
<feature type="binding site" evidence="8">
    <location>
        <position position="155"/>
    </location>
    <ligand>
        <name>Mg(2+)</name>
        <dbReference type="ChEBI" id="CHEBI:18420"/>
        <label>1</label>
    </ligand>
</feature>